<protein>
    <recommendedName>
        <fullName evidence="4">SD-repeat containing protein B domain-containing protein</fullName>
    </recommendedName>
</protein>
<proteinExistence type="predicted"/>
<dbReference type="Gene3D" id="2.60.40.10">
    <property type="entry name" value="Immunoglobulins"/>
    <property type="match status" value="5"/>
</dbReference>
<dbReference type="InterPro" id="IPR033764">
    <property type="entry name" value="Sdr_B"/>
</dbReference>
<evidence type="ECO:0000256" key="2">
    <source>
        <dbReference type="ARBA" id="ARBA00022525"/>
    </source>
</evidence>
<comment type="caution">
    <text evidence="5">The sequence shown here is derived from an EMBL/GenBank/DDBJ whole genome shotgun (WGS) entry which is preliminary data.</text>
</comment>
<dbReference type="EMBL" id="BMYK01000004">
    <property type="protein sequence ID" value="GHC78407.1"/>
    <property type="molecule type" value="Genomic_DNA"/>
</dbReference>
<accession>A0ABQ3G050</accession>
<feature type="domain" description="SD-repeat containing protein B" evidence="4">
    <location>
        <begin position="480"/>
        <end position="598"/>
    </location>
</feature>
<dbReference type="InterPro" id="IPR013783">
    <property type="entry name" value="Ig-like_fold"/>
</dbReference>
<reference evidence="6" key="1">
    <citation type="journal article" date="2019" name="Int. J. Syst. Evol. Microbiol.">
        <title>The Global Catalogue of Microorganisms (GCM) 10K type strain sequencing project: providing services to taxonomists for standard genome sequencing and annotation.</title>
        <authorList>
            <consortium name="The Broad Institute Genomics Platform"/>
            <consortium name="The Broad Institute Genome Sequencing Center for Infectious Disease"/>
            <person name="Wu L."/>
            <person name="Ma J."/>
        </authorList>
    </citation>
    <scope>NUCLEOTIDE SEQUENCE [LARGE SCALE GENOMIC DNA]</scope>
    <source>
        <strain evidence="6">KCTC 23314</strain>
    </source>
</reference>
<gene>
    <name evidence="5" type="ORF">GCM10007320_18680</name>
</gene>
<dbReference type="SUPFAM" id="SSF117074">
    <property type="entry name" value="Hypothetical protein PA1324"/>
    <property type="match status" value="5"/>
</dbReference>
<evidence type="ECO:0000313" key="6">
    <source>
        <dbReference type="Proteomes" id="UP000626210"/>
    </source>
</evidence>
<dbReference type="Proteomes" id="UP000626210">
    <property type="component" value="Unassembled WGS sequence"/>
</dbReference>
<dbReference type="Pfam" id="PF17210">
    <property type="entry name" value="SdrD_B"/>
    <property type="match status" value="5"/>
</dbReference>
<organism evidence="5 6">
    <name type="scientific">Pseudorhodoferax aquiterrae</name>
    <dbReference type="NCBI Taxonomy" id="747304"/>
    <lineage>
        <taxon>Bacteria</taxon>
        <taxon>Pseudomonadati</taxon>
        <taxon>Pseudomonadota</taxon>
        <taxon>Betaproteobacteria</taxon>
        <taxon>Burkholderiales</taxon>
        <taxon>Comamonadaceae</taxon>
    </lineage>
</organism>
<evidence type="ECO:0000259" key="4">
    <source>
        <dbReference type="Pfam" id="PF17210"/>
    </source>
</evidence>
<keyword evidence="6" id="KW-1185">Reference proteome</keyword>
<evidence type="ECO:0000256" key="3">
    <source>
        <dbReference type="ARBA" id="ARBA00022729"/>
    </source>
</evidence>
<feature type="domain" description="SD-repeat containing protein B" evidence="4">
    <location>
        <begin position="606"/>
        <end position="724"/>
    </location>
</feature>
<dbReference type="PANTHER" id="PTHR23303:SF15">
    <property type="entry name" value="COLOSSIN-A"/>
    <property type="match status" value="1"/>
</dbReference>
<sequence length="1107" mass="113612">MGAPNNLTTSVEVCEDTDKTFSLVDLLVAAGYTPTAPVTVTQALVTNPDGTISPAPTSLVRLSADGSGMTITASNEANWYGSLSSLNLVVEVGVQTFTVRVNITVLPVNDAPEGTDHTIALTDDAGYVLKESDFGFHDPVEGNQFKSVVLTTLPTSGQLLLNGVALAAGAEVSVQDIRAGALVYRPPAAGAGPVGFDFQVRDDGGTANCNGQDLDLTPNRMTFDPKLGSLGDRVWFDANGNGVQDAGETGVAGISVVLTGAGADGTFGTADDISRTTTTNSTGNYLFSNLASGQYRVSFNAGTTYAFTAADRGSNDAADSDANASGATGVVQLGIGENDLTVDAGLVLRETNTAKLGDRLWYDTDRDGVQDTGETGVAGVTVTLAGAGADGVFGTADDISRTTTTNSTGNYLFSNLAAGQYRVTFGAVAGYGFTTANVGTNDAADSDVNASGVSHTVTLAMGQSDLTVDAGIVQCETNTASLGDRLWYDTDRDGVQDTGETGVAGVTVTLAGAGADGVFGTADDISRTTTTNSTGNYLFSNLAAGQYRVTFGSVAGYDFTTANVGTNDATDSDVNASGVSHTVTLGIGQSNLTVDAGIVQRETNTAKLGDRLWYDTDRDGVQDTGETGVAGVTVTLAGAGADGVFGTADDISRTTTTNSTGNYLFSNLAAGQYRVTFGAVAGYDFTTANAGTNDATDSDVNLSGVSHTVTLGIGQSDLTVDAGVVQRPVGTGAIGDFVWFDYGAGASYHNNLQDSNETTKPYLVVNTKVELHDADTGALLQTTYTGTDGKYLFTGVNAGNYYLTFDNTNATYYSTYYQKYVSAAGQAYVTKDVGTDDTRDSDVYNSGALKGRTDSFYLAQGQIDLTRDFGITPIVLDLDGNGIQTVARQASDASFDLFGNGSPVHSGWISGGDGFLAVDSNGNGRIDDIGELFGGNAKGAGFAKLASFDSNGDGLVDGRDAAFGELRVWVDADGNRQTDAGELRTLADAGIAALTVDYVEQPFLDAQGNLHLERSSASLADGSVVDMTDVYFNVDAADALAAGVELPTMGELLGVDDALLQQAFGAGTLSGQAGLAAAELGFDAAAEAQRAIAEAMKHAEASLAVGG</sequence>
<feature type="domain" description="SD-repeat containing protein B" evidence="4">
    <location>
        <begin position="354"/>
        <end position="472"/>
    </location>
</feature>
<evidence type="ECO:0000256" key="1">
    <source>
        <dbReference type="ARBA" id="ARBA00004613"/>
    </source>
</evidence>
<keyword evidence="3" id="KW-0732">Signal</keyword>
<feature type="domain" description="SD-repeat containing protein B" evidence="4">
    <location>
        <begin position="229"/>
        <end position="346"/>
    </location>
</feature>
<name>A0ABQ3G050_9BURK</name>
<feature type="domain" description="SD-repeat containing protein B" evidence="4">
    <location>
        <begin position="733"/>
        <end position="871"/>
    </location>
</feature>
<dbReference type="PANTHER" id="PTHR23303">
    <property type="entry name" value="CARBOXYPEPTIDASE REGULATORY REGION-CONTAINING"/>
    <property type="match status" value="1"/>
</dbReference>
<keyword evidence="2" id="KW-0964">Secreted</keyword>
<dbReference type="RefSeq" id="WP_189686664.1">
    <property type="nucleotide sequence ID" value="NZ_BMYK01000004.1"/>
</dbReference>
<comment type="subcellular location">
    <subcellularLocation>
        <location evidence="1">Secreted</location>
    </subcellularLocation>
</comment>
<evidence type="ECO:0000313" key="5">
    <source>
        <dbReference type="EMBL" id="GHC78407.1"/>
    </source>
</evidence>
<dbReference type="InterPro" id="IPR051417">
    <property type="entry name" value="SDr/BOS_complex"/>
</dbReference>